<evidence type="ECO:0000313" key="1">
    <source>
        <dbReference type="EMBL" id="WRL47112.1"/>
    </source>
</evidence>
<dbReference type="Proteomes" id="UP001626593">
    <property type="component" value="Chromosome"/>
</dbReference>
<proteinExistence type="predicted"/>
<keyword evidence="2" id="KW-1185">Reference proteome</keyword>
<protein>
    <submittedName>
        <fullName evidence="1">Uncharacterized protein</fullName>
    </submittedName>
</protein>
<dbReference type="EMBL" id="CP141259">
    <property type="protein sequence ID" value="WRL47112.1"/>
    <property type="molecule type" value="Genomic_DNA"/>
</dbReference>
<name>A0ABZ1AMM3_AROEV</name>
<accession>A0ABZ1AMM3</accession>
<reference evidence="1 2" key="1">
    <citation type="submission" date="2023-12" db="EMBL/GenBank/DDBJ databases">
        <title>A. evansii MAY27, complete genome.</title>
        <authorList>
            <person name="Wang Y."/>
        </authorList>
    </citation>
    <scope>NUCLEOTIDE SEQUENCE [LARGE SCALE GENOMIC DNA]</scope>
    <source>
        <strain evidence="1 2">MAY27</strain>
    </source>
</reference>
<sequence>MASKYFCLVLTPDGLSELAPVLKDYLHEGPIGTYLYCREADPGRNYFHVVAECVKDDRPTIESEAFIPHRFVKVVISSPDRKHIGFL</sequence>
<dbReference type="RefSeq" id="WP_407279715.1">
    <property type="nucleotide sequence ID" value="NZ_CP141259.1"/>
</dbReference>
<gene>
    <name evidence="1" type="ORF">U5817_03400</name>
</gene>
<organism evidence="1 2">
    <name type="scientific">Aromatoleum evansii</name>
    <name type="common">Azoarcus evansii</name>
    <dbReference type="NCBI Taxonomy" id="59406"/>
    <lineage>
        <taxon>Bacteria</taxon>
        <taxon>Pseudomonadati</taxon>
        <taxon>Pseudomonadota</taxon>
        <taxon>Betaproteobacteria</taxon>
        <taxon>Rhodocyclales</taxon>
        <taxon>Rhodocyclaceae</taxon>
        <taxon>Aromatoleum</taxon>
    </lineage>
</organism>
<evidence type="ECO:0000313" key="2">
    <source>
        <dbReference type="Proteomes" id="UP001626593"/>
    </source>
</evidence>